<feature type="region of interest" description="Disordered" evidence="1">
    <location>
        <begin position="14"/>
        <end position="47"/>
    </location>
</feature>
<comment type="caution">
    <text evidence="2">The sequence shown here is derived from an EMBL/GenBank/DDBJ whole genome shotgun (WGS) entry which is preliminary data.</text>
</comment>
<reference evidence="2" key="2">
    <citation type="submission" date="2019-07" db="EMBL/GenBank/DDBJ databases">
        <authorList>
            <person name="Yang Y."/>
            <person name="Bocs S."/>
            <person name="Baudouin L."/>
        </authorList>
    </citation>
    <scope>NUCLEOTIDE SEQUENCE</scope>
    <source>
        <tissue evidence="2">Spear leaf of Hainan Tall coconut</tissue>
    </source>
</reference>
<protein>
    <submittedName>
        <fullName evidence="2">Uncharacterized protein</fullName>
    </submittedName>
</protein>
<dbReference type="AlphaFoldDB" id="A0A8K0MUT5"/>
<keyword evidence="3" id="KW-1185">Reference proteome</keyword>
<evidence type="ECO:0000313" key="3">
    <source>
        <dbReference type="Proteomes" id="UP000797356"/>
    </source>
</evidence>
<gene>
    <name evidence="2" type="ORF">COCNU_01G008420</name>
</gene>
<organism evidence="2 3">
    <name type="scientific">Cocos nucifera</name>
    <name type="common">Coconut palm</name>
    <dbReference type="NCBI Taxonomy" id="13894"/>
    <lineage>
        <taxon>Eukaryota</taxon>
        <taxon>Viridiplantae</taxon>
        <taxon>Streptophyta</taxon>
        <taxon>Embryophyta</taxon>
        <taxon>Tracheophyta</taxon>
        <taxon>Spermatophyta</taxon>
        <taxon>Magnoliopsida</taxon>
        <taxon>Liliopsida</taxon>
        <taxon>Arecaceae</taxon>
        <taxon>Arecoideae</taxon>
        <taxon>Cocoseae</taxon>
        <taxon>Attaleinae</taxon>
        <taxon>Cocos</taxon>
    </lineage>
</organism>
<dbReference type="OrthoDB" id="1928288at2759"/>
<dbReference type="Proteomes" id="UP000797356">
    <property type="component" value="Chromosome 1"/>
</dbReference>
<evidence type="ECO:0000313" key="2">
    <source>
        <dbReference type="EMBL" id="KAG1326908.1"/>
    </source>
</evidence>
<dbReference type="EMBL" id="CM017872">
    <property type="protein sequence ID" value="KAG1326908.1"/>
    <property type="molecule type" value="Genomic_DNA"/>
</dbReference>
<evidence type="ECO:0000256" key="1">
    <source>
        <dbReference type="SAM" id="MobiDB-lite"/>
    </source>
</evidence>
<feature type="compositionally biased region" description="Basic and acidic residues" evidence="1">
    <location>
        <begin position="145"/>
        <end position="154"/>
    </location>
</feature>
<accession>A0A8K0MUT5</accession>
<sequence>MELHRLYQAQKQLMAEIRSDDEGASSSFGHDNRRRSTSQLSSDDRRRLKQHESFENMCFEGPFRKPKSFNLEQPVVETPMENIEASSLWRHLRQRTPTEGPEVDTDVELTLSIGCGAAKKKPKYGLHLDGEIGCSVLDPSMAKQLSERDRREEGSDFPVSSKEESLQRPRRNFQGLSLDIEEEMNSNTSMHHR</sequence>
<feature type="region of interest" description="Disordered" evidence="1">
    <location>
        <begin position="143"/>
        <end position="193"/>
    </location>
</feature>
<name>A0A8K0MUT5_COCNU</name>
<proteinExistence type="predicted"/>
<reference evidence="2" key="1">
    <citation type="journal article" date="2017" name="Gigascience">
        <title>The genome draft of coconut (Cocos nucifera).</title>
        <authorList>
            <person name="Xiao Y."/>
            <person name="Xu P."/>
            <person name="Fan H."/>
            <person name="Baudouin L."/>
            <person name="Xia W."/>
            <person name="Bocs S."/>
            <person name="Xu J."/>
            <person name="Li Q."/>
            <person name="Guo A."/>
            <person name="Zhou L."/>
            <person name="Li J."/>
            <person name="Wu Y."/>
            <person name="Ma Z."/>
            <person name="Armero A."/>
            <person name="Issali A.E."/>
            <person name="Liu N."/>
            <person name="Peng M."/>
            <person name="Yang Y."/>
        </authorList>
    </citation>
    <scope>NUCLEOTIDE SEQUENCE</scope>
    <source>
        <tissue evidence="2">Spear leaf of Hainan Tall coconut</tissue>
    </source>
</reference>